<reference evidence="3" key="1">
    <citation type="submission" date="2017-02" db="UniProtKB">
        <authorList>
            <consortium name="WormBaseParasite"/>
        </authorList>
    </citation>
    <scope>IDENTIFICATION</scope>
</reference>
<dbReference type="Proteomes" id="UP000267096">
    <property type="component" value="Unassembled WGS sequence"/>
</dbReference>
<accession>A0A0M3K7A4</accession>
<evidence type="ECO:0000313" key="2">
    <source>
        <dbReference type="Proteomes" id="UP000267096"/>
    </source>
</evidence>
<gene>
    <name evidence="1" type="ORF">ASIM_LOCUS16252</name>
</gene>
<evidence type="ECO:0000313" key="3">
    <source>
        <dbReference type="WBParaSite" id="ASIM_0001684501-mRNA-1"/>
    </source>
</evidence>
<protein>
    <submittedName>
        <fullName evidence="3">Lyase_1 domain-containing protein</fullName>
    </submittedName>
</protein>
<sequence>MFTRREGVGVSVARAGLLIKADLPYSFGHQNHSLLNMVDRLQGISSTLTQKLWLTIVNVTTLRSTFITEQTGGFRTAKC</sequence>
<evidence type="ECO:0000313" key="1">
    <source>
        <dbReference type="EMBL" id="VDK57244.1"/>
    </source>
</evidence>
<keyword evidence="2" id="KW-1185">Reference proteome</keyword>
<dbReference type="WBParaSite" id="ASIM_0001684501-mRNA-1">
    <property type="protein sequence ID" value="ASIM_0001684501-mRNA-1"/>
    <property type="gene ID" value="ASIM_0001684501"/>
</dbReference>
<name>A0A0M3K7A4_ANISI</name>
<organism evidence="3">
    <name type="scientific">Anisakis simplex</name>
    <name type="common">Herring worm</name>
    <dbReference type="NCBI Taxonomy" id="6269"/>
    <lineage>
        <taxon>Eukaryota</taxon>
        <taxon>Metazoa</taxon>
        <taxon>Ecdysozoa</taxon>
        <taxon>Nematoda</taxon>
        <taxon>Chromadorea</taxon>
        <taxon>Rhabditida</taxon>
        <taxon>Spirurina</taxon>
        <taxon>Ascaridomorpha</taxon>
        <taxon>Ascaridoidea</taxon>
        <taxon>Anisakidae</taxon>
        <taxon>Anisakis</taxon>
        <taxon>Anisakis simplex complex</taxon>
    </lineage>
</organism>
<dbReference type="AlphaFoldDB" id="A0A0M3K7A4"/>
<reference evidence="1 2" key="2">
    <citation type="submission" date="2018-11" db="EMBL/GenBank/DDBJ databases">
        <authorList>
            <consortium name="Pathogen Informatics"/>
        </authorList>
    </citation>
    <scope>NUCLEOTIDE SEQUENCE [LARGE SCALE GENOMIC DNA]</scope>
</reference>
<dbReference type="EMBL" id="UYRR01032934">
    <property type="protein sequence ID" value="VDK57244.1"/>
    <property type="molecule type" value="Genomic_DNA"/>
</dbReference>
<proteinExistence type="predicted"/>